<evidence type="ECO:0000313" key="1">
    <source>
        <dbReference type="EMBL" id="QQP51027.1"/>
    </source>
</evidence>
<accession>A0A7T8K8P2</accession>
<organism evidence="1 2">
    <name type="scientific">Caligus rogercresseyi</name>
    <name type="common">Sea louse</name>
    <dbReference type="NCBI Taxonomy" id="217165"/>
    <lineage>
        <taxon>Eukaryota</taxon>
        <taxon>Metazoa</taxon>
        <taxon>Ecdysozoa</taxon>
        <taxon>Arthropoda</taxon>
        <taxon>Crustacea</taxon>
        <taxon>Multicrustacea</taxon>
        <taxon>Hexanauplia</taxon>
        <taxon>Copepoda</taxon>
        <taxon>Siphonostomatoida</taxon>
        <taxon>Caligidae</taxon>
        <taxon>Caligus</taxon>
    </lineage>
</organism>
<evidence type="ECO:0000313" key="2">
    <source>
        <dbReference type="Proteomes" id="UP000595437"/>
    </source>
</evidence>
<proteinExistence type="predicted"/>
<keyword evidence="2" id="KW-1185">Reference proteome</keyword>
<protein>
    <submittedName>
        <fullName evidence="1">Uncharacterized protein</fullName>
    </submittedName>
</protein>
<feature type="non-terminal residue" evidence="1">
    <location>
        <position position="1"/>
    </location>
</feature>
<name>A0A7T8K8P2_CALRO</name>
<gene>
    <name evidence="1" type="ORF">FKW44_012231</name>
</gene>
<dbReference type="AlphaFoldDB" id="A0A7T8K8P2"/>
<dbReference type="Proteomes" id="UP000595437">
    <property type="component" value="Chromosome 8"/>
</dbReference>
<dbReference type="EMBL" id="CP045897">
    <property type="protein sequence ID" value="QQP51027.1"/>
    <property type="molecule type" value="Genomic_DNA"/>
</dbReference>
<sequence length="111" mass="12578">EYVEATILFGFPIKGQGYKEEEKAISSSLSNCKAYIAKQLTEGKLIEENELRGIIISAAARYAAFSLRIPKLQSVLWNHAAEVVKYFPSLSPQYAKSLKIIIKQYKKFKMT</sequence>
<reference evidence="2" key="1">
    <citation type="submission" date="2021-01" db="EMBL/GenBank/DDBJ databases">
        <title>Caligus Genome Assembly.</title>
        <authorList>
            <person name="Gallardo-Escarate C."/>
        </authorList>
    </citation>
    <scope>NUCLEOTIDE SEQUENCE [LARGE SCALE GENOMIC DNA]</scope>
</reference>